<dbReference type="GO" id="GO:0005886">
    <property type="term" value="C:plasma membrane"/>
    <property type="evidence" value="ECO:0007669"/>
    <property type="project" value="TreeGrafter"/>
</dbReference>
<accession>A0A942YLW9</accession>
<evidence type="ECO:0000256" key="1">
    <source>
        <dbReference type="ARBA" id="ARBA00004141"/>
    </source>
</evidence>
<feature type="transmembrane region" description="Helical" evidence="10">
    <location>
        <begin position="265"/>
        <end position="285"/>
    </location>
</feature>
<name>A0A942YLW9_9BACI</name>
<feature type="transmembrane region" description="Helical" evidence="10">
    <location>
        <begin position="371"/>
        <end position="389"/>
    </location>
</feature>
<comment type="caution">
    <text evidence="11">The sequence shown here is derived from an EMBL/GenBank/DDBJ whole genome shotgun (WGS) entry which is preliminary data.</text>
</comment>
<dbReference type="GO" id="GO:0015184">
    <property type="term" value="F:L-cystine transmembrane transporter activity"/>
    <property type="evidence" value="ECO:0007669"/>
    <property type="project" value="TreeGrafter"/>
</dbReference>
<dbReference type="FunFam" id="1.10.3860.10:FF:000004">
    <property type="entry name" value="L-cystine transporter tcyP"/>
    <property type="match status" value="1"/>
</dbReference>
<keyword evidence="12" id="KW-1185">Reference proteome</keyword>
<dbReference type="PANTHER" id="PTHR42865">
    <property type="entry name" value="PROTON/GLUTAMATE-ASPARTATE SYMPORTER"/>
    <property type="match status" value="1"/>
</dbReference>
<evidence type="ECO:0000256" key="5">
    <source>
        <dbReference type="ARBA" id="ARBA00022692"/>
    </source>
</evidence>
<keyword evidence="5 10" id="KW-0812">Transmembrane</keyword>
<evidence type="ECO:0000256" key="8">
    <source>
        <dbReference type="ARBA" id="ARBA00023136"/>
    </source>
</evidence>
<dbReference type="PRINTS" id="PR00173">
    <property type="entry name" value="EDTRNSPORT"/>
</dbReference>
<dbReference type="AlphaFoldDB" id="A0A942YLW9"/>
<dbReference type="Proteomes" id="UP000682713">
    <property type="component" value="Unassembled WGS sequence"/>
</dbReference>
<comment type="similarity">
    <text evidence="2">Belongs to the dicarboxylate/amino acid:cation symporter (DAACS) (TC 2.A.23) family.</text>
</comment>
<evidence type="ECO:0000256" key="3">
    <source>
        <dbReference type="ARBA" id="ARBA00022031"/>
    </source>
</evidence>
<evidence type="ECO:0000256" key="9">
    <source>
        <dbReference type="ARBA" id="ARBA00031293"/>
    </source>
</evidence>
<feature type="transmembrane region" description="Helical" evidence="10">
    <location>
        <begin position="34"/>
        <end position="52"/>
    </location>
</feature>
<evidence type="ECO:0000313" key="12">
    <source>
        <dbReference type="Proteomes" id="UP000682713"/>
    </source>
</evidence>
<feature type="transmembrane region" description="Helical" evidence="10">
    <location>
        <begin position="395"/>
        <end position="415"/>
    </location>
</feature>
<keyword evidence="7 10" id="KW-1133">Transmembrane helix</keyword>
<dbReference type="EMBL" id="JAGYPJ010000001">
    <property type="protein sequence ID" value="MBS4200839.1"/>
    <property type="molecule type" value="Genomic_DNA"/>
</dbReference>
<feature type="transmembrane region" description="Helical" evidence="10">
    <location>
        <begin position="185"/>
        <end position="204"/>
    </location>
</feature>
<reference evidence="11 12" key="1">
    <citation type="submission" date="2021-05" db="EMBL/GenBank/DDBJ databases">
        <title>Novel Bacillus species.</title>
        <authorList>
            <person name="Liu G."/>
        </authorList>
    </citation>
    <scope>NUCLEOTIDE SEQUENCE [LARGE SCALE GENOMIC DNA]</scope>
    <source>
        <strain evidence="11 12">FJAT-49732</strain>
    </source>
</reference>
<evidence type="ECO:0000256" key="7">
    <source>
        <dbReference type="ARBA" id="ARBA00022989"/>
    </source>
</evidence>
<feature type="transmembrane region" description="Helical" evidence="10">
    <location>
        <begin position="105"/>
        <end position="131"/>
    </location>
</feature>
<dbReference type="InterPro" id="IPR036458">
    <property type="entry name" value="Na:dicarbo_symporter_sf"/>
</dbReference>
<feature type="transmembrane region" description="Helical" evidence="10">
    <location>
        <begin position="72"/>
        <end position="93"/>
    </location>
</feature>
<evidence type="ECO:0000256" key="4">
    <source>
        <dbReference type="ARBA" id="ARBA00022448"/>
    </source>
</evidence>
<organism evidence="11 12">
    <name type="scientific">Lederbergia citrisecunda</name>
    <dbReference type="NCBI Taxonomy" id="2833583"/>
    <lineage>
        <taxon>Bacteria</taxon>
        <taxon>Bacillati</taxon>
        <taxon>Bacillota</taxon>
        <taxon>Bacilli</taxon>
        <taxon>Bacillales</taxon>
        <taxon>Bacillaceae</taxon>
        <taxon>Lederbergia</taxon>
    </lineage>
</organism>
<evidence type="ECO:0000313" key="11">
    <source>
        <dbReference type="EMBL" id="MBS4200839.1"/>
    </source>
</evidence>
<keyword evidence="8 10" id="KW-0472">Membrane</keyword>
<keyword evidence="4" id="KW-0813">Transport</keyword>
<comment type="subcellular location">
    <subcellularLocation>
        <location evidence="1">Membrane</location>
        <topology evidence="1">Multi-pass membrane protein</topology>
    </subcellularLocation>
</comment>
<dbReference type="Gene3D" id="1.10.3860.10">
    <property type="entry name" value="Sodium:dicarboxylate symporter"/>
    <property type="match status" value="1"/>
</dbReference>
<dbReference type="GO" id="GO:0015293">
    <property type="term" value="F:symporter activity"/>
    <property type="evidence" value="ECO:0007669"/>
    <property type="project" value="InterPro"/>
</dbReference>
<evidence type="ECO:0000256" key="10">
    <source>
        <dbReference type="SAM" id="Phobius"/>
    </source>
</evidence>
<feature type="transmembrane region" description="Helical" evidence="10">
    <location>
        <begin position="225"/>
        <end position="245"/>
    </location>
</feature>
<keyword evidence="6" id="KW-0029">Amino-acid transport</keyword>
<dbReference type="InterPro" id="IPR001991">
    <property type="entry name" value="Na-dicarboxylate_symporter"/>
</dbReference>
<gene>
    <name evidence="11" type="ORF">KHA93_14480</name>
</gene>
<proteinExistence type="inferred from homology"/>
<feature type="transmembrane region" description="Helical" evidence="10">
    <location>
        <begin position="6"/>
        <end position="22"/>
    </location>
</feature>
<evidence type="ECO:0000256" key="6">
    <source>
        <dbReference type="ARBA" id="ARBA00022970"/>
    </source>
</evidence>
<dbReference type="RefSeq" id="WP_213111373.1">
    <property type="nucleotide sequence ID" value="NZ_JAGYPJ010000001.1"/>
</dbReference>
<evidence type="ECO:0000256" key="2">
    <source>
        <dbReference type="ARBA" id="ARBA00006148"/>
    </source>
</evidence>
<sequence>MNTLLIIINIAIFLLLLFLLFRMQKKHISFSKRVFTALGIGIVLGLAMHLVYGTDSTVTKGSLDWLNIVGSGYISFLKMIVMPLVFISIVSAFTKLKLTSNLGKISALVIGILIGTTAIAASIGIATALGFHLEGIQLEEGAAEITRNTQLQETVGDVKDMTIPQQIVSLFPQNPFMELTGARPTSTIAVVIFAAIIGIAYLGVRRKEPEHADFFAKMIETIYTVVMRVVTLILRLTPYGVLALMAKVTATSDYSAIVKLGKFVVASYVAIIIMFLIHLLLLVLVRKNPVTYVKKAMPVLVFAFTSRSSAGTLPLNIKTQHQEFGVSEGIANFAGSFGLSIGQNGCAGIYPAMLAIMVAPTAGINPFDPSFIFTLILIVAISSFGVAGVGGGATFAALIVLSALNLPIAIVGLLISVEPLIDMGRTALNVSGSMTAGVLTGKITGELDEEVYKQPKQNLRV</sequence>
<dbReference type="Pfam" id="PF00375">
    <property type="entry name" value="SDF"/>
    <property type="match status" value="1"/>
</dbReference>
<protein>
    <recommendedName>
        <fullName evidence="3">L-cystine uptake protein TcyP</fullName>
    </recommendedName>
    <alternativeName>
        <fullName evidence="9">Transporter of cystine TcyP</fullName>
    </alternativeName>
</protein>
<dbReference type="SUPFAM" id="SSF118215">
    <property type="entry name" value="Proton glutamate symport protein"/>
    <property type="match status" value="1"/>
</dbReference>
<dbReference type="PANTHER" id="PTHR42865:SF5">
    <property type="entry name" value="L-CYSTINE TRANSPORTER TCYP"/>
    <property type="match status" value="1"/>
</dbReference>